<evidence type="ECO:0000313" key="3">
    <source>
        <dbReference type="Proteomes" id="UP001165085"/>
    </source>
</evidence>
<accession>A0A9W6ZQ63</accession>
<gene>
    <name evidence="2" type="ORF">TrST_g4151</name>
</gene>
<organism evidence="2 3">
    <name type="scientific">Triparma strigata</name>
    <dbReference type="NCBI Taxonomy" id="1606541"/>
    <lineage>
        <taxon>Eukaryota</taxon>
        <taxon>Sar</taxon>
        <taxon>Stramenopiles</taxon>
        <taxon>Ochrophyta</taxon>
        <taxon>Bolidophyceae</taxon>
        <taxon>Parmales</taxon>
        <taxon>Triparmaceae</taxon>
        <taxon>Triparma</taxon>
    </lineage>
</organism>
<dbReference type="AlphaFoldDB" id="A0A9W6ZQ63"/>
<proteinExistence type="predicted"/>
<evidence type="ECO:0000259" key="1">
    <source>
        <dbReference type="Pfam" id="PF00293"/>
    </source>
</evidence>
<comment type="caution">
    <text evidence="2">The sequence shown here is derived from an EMBL/GenBank/DDBJ whole genome shotgun (WGS) entry which is preliminary data.</text>
</comment>
<dbReference type="Proteomes" id="UP001165085">
    <property type="component" value="Unassembled WGS sequence"/>
</dbReference>
<reference evidence="3" key="1">
    <citation type="journal article" date="2023" name="Commun. Biol.">
        <title>Genome analysis of Parmales, the sister group of diatoms, reveals the evolutionary specialization of diatoms from phago-mixotrophs to photoautotrophs.</title>
        <authorList>
            <person name="Ban H."/>
            <person name="Sato S."/>
            <person name="Yoshikawa S."/>
            <person name="Yamada K."/>
            <person name="Nakamura Y."/>
            <person name="Ichinomiya M."/>
            <person name="Sato N."/>
            <person name="Blanc-Mathieu R."/>
            <person name="Endo H."/>
            <person name="Kuwata A."/>
            <person name="Ogata H."/>
        </authorList>
    </citation>
    <scope>NUCLEOTIDE SEQUENCE [LARGE SCALE GENOMIC DNA]</scope>
    <source>
        <strain evidence="3">NIES 3701</strain>
    </source>
</reference>
<evidence type="ECO:0000313" key="2">
    <source>
        <dbReference type="EMBL" id="GMH56356.1"/>
    </source>
</evidence>
<keyword evidence="3" id="KW-1185">Reference proteome</keyword>
<dbReference type="InterPro" id="IPR000086">
    <property type="entry name" value="NUDIX_hydrolase_dom"/>
</dbReference>
<dbReference type="InterPro" id="IPR015797">
    <property type="entry name" value="NUDIX_hydrolase-like_dom_sf"/>
</dbReference>
<dbReference type="Pfam" id="PF00293">
    <property type="entry name" value="NUDIX"/>
    <property type="match status" value="1"/>
</dbReference>
<name>A0A9W6ZQ63_9STRA</name>
<dbReference type="OrthoDB" id="10413881at2759"/>
<sequence length="124" mass="14030">MSRPGLPPIRLSCFGGKLEAHDTSPESGLLRELNEELNWQPNCAPTRAVDLYVDNELIAYFYSSADASPSTDFTYESDRGRHGEWMHLDDALKDERTSNWHKSVLEVWKSGGDRADYVTPPENT</sequence>
<dbReference type="EMBL" id="BRXY01000039">
    <property type="protein sequence ID" value="GMH56356.1"/>
    <property type="molecule type" value="Genomic_DNA"/>
</dbReference>
<dbReference type="Gene3D" id="3.90.79.10">
    <property type="entry name" value="Nucleoside Triphosphate Pyrophosphohydrolase"/>
    <property type="match status" value="1"/>
</dbReference>
<dbReference type="SUPFAM" id="SSF55811">
    <property type="entry name" value="Nudix"/>
    <property type="match status" value="1"/>
</dbReference>
<protein>
    <recommendedName>
        <fullName evidence="1">Nudix hydrolase domain-containing protein</fullName>
    </recommendedName>
</protein>
<feature type="domain" description="Nudix hydrolase" evidence="1">
    <location>
        <begin position="14"/>
        <end position="105"/>
    </location>
</feature>